<comment type="caution">
    <text evidence="1">The sequence shown here is derived from an EMBL/GenBank/DDBJ whole genome shotgun (WGS) entry which is preliminary data.</text>
</comment>
<reference evidence="1" key="2">
    <citation type="submission" date="2019-04" db="EMBL/GenBank/DDBJ databases">
        <authorList>
            <person name="Kadobianskyi M."/>
            <person name="Schulze L."/>
            <person name="Schuelke M."/>
            <person name="Judkewitz B."/>
        </authorList>
    </citation>
    <scope>NUCLEOTIDE SEQUENCE</scope>
    <source>
        <strain evidence="1">Bolton</strain>
        <tissue evidence="1">Whole-body</tissue>
    </source>
</reference>
<evidence type="ECO:0000313" key="2">
    <source>
        <dbReference type="Proteomes" id="UP000316079"/>
    </source>
</evidence>
<accession>A0A553MND8</accession>
<organism evidence="1 2">
    <name type="scientific">Danionella cerebrum</name>
    <dbReference type="NCBI Taxonomy" id="2873325"/>
    <lineage>
        <taxon>Eukaryota</taxon>
        <taxon>Metazoa</taxon>
        <taxon>Chordata</taxon>
        <taxon>Craniata</taxon>
        <taxon>Vertebrata</taxon>
        <taxon>Euteleostomi</taxon>
        <taxon>Actinopterygii</taxon>
        <taxon>Neopterygii</taxon>
        <taxon>Teleostei</taxon>
        <taxon>Ostariophysi</taxon>
        <taxon>Cypriniformes</taxon>
        <taxon>Danionidae</taxon>
        <taxon>Danioninae</taxon>
        <taxon>Danionella</taxon>
    </lineage>
</organism>
<dbReference type="EMBL" id="SRMA01027341">
    <property type="protein sequence ID" value="TRY54679.1"/>
    <property type="molecule type" value="Genomic_DNA"/>
</dbReference>
<gene>
    <name evidence="1" type="ORF">DNTS_031216</name>
</gene>
<dbReference type="Proteomes" id="UP000316079">
    <property type="component" value="Unassembled WGS sequence"/>
</dbReference>
<proteinExistence type="predicted"/>
<dbReference type="EMBL" id="SRMA01027341">
    <property type="protein sequence ID" value="TRY54680.1"/>
    <property type="molecule type" value="Genomic_DNA"/>
</dbReference>
<keyword evidence="2" id="KW-1185">Reference proteome</keyword>
<dbReference type="AlphaFoldDB" id="A0A553MND8"/>
<sequence length="79" mass="9302">MVGCNFRQFIRDNLHDVVKERSRFNSEIYFFTHTVILDTGIESFTKTLAVNRCINSSHIQKRKLKYLKLGQVFHVHATC</sequence>
<reference evidence="1 2" key="1">
    <citation type="journal article" date="2019" name="Sci. Data">
        <title>Hybrid genome assembly and annotation of Danionella translucida.</title>
        <authorList>
            <person name="Kadobianskyi M."/>
            <person name="Schulze L."/>
            <person name="Schuelke M."/>
            <person name="Judkewitz B."/>
        </authorList>
    </citation>
    <scope>NUCLEOTIDE SEQUENCE [LARGE SCALE GENOMIC DNA]</scope>
    <source>
        <strain evidence="1 2">Bolton</strain>
    </source>
</reference>
<dbReference type="EMBL" id="SRMA01027341">
    <property type="protein sequence ID" value="TRY54678.1"/>
    <property type="molecule type" value="Genomic_DNA"/>
</dbReference>
<name>A0A553MND8_9TELE</name>
<dbReference type="OrthoDB" id="6229420at2759"/>
<protein>
    <submittedName>
        <fullName evidence="1">Uncharacterized protein</fullName>
    </submittedName>
</protein>
<evidence type="ECO:0000313" key="1">
    <source>
        <dbReference type="EMBL" id="TRY54680.1"/>
    </source>
</evidence>